<proteinExistence type="predicted"/>
<dbReference type="EMBL" id="CAXKWB010019328">
    <property type="protein sequence ID" value="CAL4121822.1"/>
    <property type="molecule type" value="Genomic_DNA"/>
</dbReference>
<accession>A0AAV2RF37</accession>
<dbReference type="Proteomes" id="UP001497623">
    <property type="component" value="Unassembled WGS sequence"/>
</dbReference>
<keyword evidence="2" id="KW-1185">Reference proteome</keyword>
<gene>
    <name evidence="1" type="ORF">MNOR_LOCUS22684</name>
</gene>
<organism evidence="1 2">
    <name type="scientific">Meganyctiphanes norvegica</name>
    <name type="common">Northern krill</name>
    <name type="synonym">Thysanopoda norvegica</name>
    <dbReference type="NCBI Taxonomy" id="48144"/>
    <lineage>
        <taxon>Eukaryota</taxon>
        <taxon>Metazoa</taxon>
        <taxon>Ecdysozoa</taxon>
        <taxon>Arthropoda</taxon>
        <taxon>Crustacea</taxon>
        <taxon>Multicrustacea</taxon>
        <taxon>Malacostraca</taxon>
        <taxon>Eumalacostraca</taxon>
        <taxon>Eucarida</taxon>
        <taxon>Euphausiacea</taxon>
        <taxon>Euphausiidae</taxon>
        <taxon>Meganyctiphanes</taxon>
    </lineage>
</organism>
<feature type="non-terminal residue" evidence="1">
    <location>
        <position position="156"/>
    </location>
</feature>
<name>A0AAV2RF37_MEGNR</name>
<dbReference type="Gene3D" id="2.60.40.10">
    <property type="entry name" value="Immunoglobulins"/>
    <property type="match status" value="1"/>
</dbReference>
<sequence length="156" mass="18279">GSGLMRPRYIAIEGDVDPEGQFTYTMRFRPRIHGDRKIIATFNSKELFDINGVKSFNVKKQYSSGVTNNKQDEEDGKNCCRIIKVGLQNKKRGRDYCNRLDIFRDNNVNIIKQRKLTENDHANPTSEYINKVKSVQWYIEENARSHKTNKYDLTNR</sequence>
<protein>
    <submittedName>
        <fullName evidence="1">Uncharacterized protein</fullName>
    </submittedName>
</protein>
<dbReference type="GO" id="GO:0003810">
    <property type="term" value="F:protein-glutamine gamma-glutamyltransferase activity"/>
    <property type="evidence" value="ECO:0007669"/>
    <property type="project" value="InterPro"/>
</dbReference>
<dbReference type="AlphaFoldDB" id="A0AAV2RF37"/>
<evidence type="ECO:0000313" key="1">
    <source>
        <dbReference type="EMBL" id="CAL4121822.1"/>
    </source>
</evidence>
<reference evidence="1 2" key="1">
    <citation type="submission" date="2024-05" db="EMBL/GenBank/DDBJ databases">
        <authorList>
            <person name="Wallberg A."/>
        </authorList>
    </citation>
    <scope>NUCLEOTIDE SEQUENCE [LARGE SCALE GENOMIC DNA]</scope>
</reference>
<feature type="non-terminal residue" evidence="1">
    <location>
        <position position="1"/>
    </location>
</feature>
<dbReference type="InterPro" id="IPR013783">
    <property type="entry name" value="Ig-like_fold"/>
</dbReference>
<dbReference type="SUPFAM" id="SSF49309">
    <property type="entry name" value="Transglutaminase, two C-terminal domains"/>
    <property type="match status" value="1"/>
</dbReference>
<evidence type="ECO:0000313" key="2">
    <source>
        <dbReference type="Proteomes" id="UP001497623"/>
    </source>
</evidence>
<comment type="caution">
    <text evidence="1">The sequence shown here is derived from an EMBL/GenBank/DDBJ whole genome shotgun (WGS) entry which is preliminary data.</text>
</comment>
<dbReference type="InterPro" id="IPR036238">
    <property type="entry name" value="Transglutaminase_C_sf"/>
</dbReference>